<protein>
    <submittedName>
        <fullName evidence="4">TPX2_importin domain-containing protein</fullName>
    </submittedName>
</protein>
<feature type="compositionally biased region" description="Polar residues" evidence="1">
    <location>
        <begin position="154"/>
        <end position="163"/>
    </location>
</feature>
<dbReference type="WBParaSite" id="HNAJ_0001097801-mRNA-1">
    <property type="protein sequence ID" value="HNAJ_0001097801-mRNA-1"/>
    <property type="gene ID" value="HNAJ_0001097801"/>
</dbReference>
<organism evidence="4">
    <name type="scientific">Rodentolepis nana</name>
    <name type="common">Dwarf tapeworm</name>
    <name type="synonym">Hymenolepis nana</name>
    <dbReference type="NCBI Taxonomy" id="102285"/>
    <lineage>
        <taxon>Eukaryota</taxon>
        <taxon>Metazoa</taxon>
        <taxon>Spiralia</taxon>
        <taxon>Lophotrochozoa</taxon>
        <taxon>Platyhelminthes</taxon>
        <taxon>Cestoda</taxon>
        <taxon>Eucestoda</taxon>
        <taxon>Cyclophyllidea</taxon>
        <taxon>Hymenolepididae</taxon>
        <taxon>Rodentolepis</taxon>
    </lineage>
</organism>
<dbReference type="EMBL" id="UZAE01013313">
    <property type="protein sequence ID" value="VDO09233.1"/>
    <property type="molecule type" value="Genomic_DNA"/>
</dbReference>
<dbReference type="AlphaFoldDB" id="A0A0R3TTE5"/>
<evidence type="ECO:0000313" key="4">
    <source>
        <dbReference type="WBParaSite" id="HNAJ_0001097801-mRNA-1"/>
    </source>
</evidence>
<proteinExistence type="predicted"/>
<reference evidence="4" key="1">
    <citation type="submission" date="2017-02" db="UniProtKB">
        <authorList>
            <consortium name="WormBaseParasite"/>
        </authorList>
    </citation>
    <scope>IDENTIFICATION</scope>
</reference>
<evidence type="ECO:0000313" key="2">
    <source>
        <dbReference type="EMBL" id="VDO09233.1"/>
    </source>
</evidence>
<dbReference type="STRING" id="102285.A0A0R3TTE5"/>
<dbReference type="Proteomes" id="UP000278807">
    <property type="component" value="Unassembled WGS sequence"/>
</dbReference>
<evidence type="ECO:0000313" key="3">
    <source>
        <dbReference type="Proteomes" id="UP000278807"/>
    </source>
</evidence>
<accession>A0A0R3TTE5</accession>
<keyword evidence="3" id="KW-1185">Reference proteome</keyword>
<sequence>PRNLPPPPRPPAPKVTLQKSYTITASYPNQSHDDLISPVTSPTALQSTPVQMRSSYEVSTASLDRRKLYRSKAETRVARRATLSRPITMHETTFTLKRKPNENWNKSIDESTLRSKSHAPKIAYEQRDSITLPKFLFGGKKKTVPPPVTRPQLAATTSNQSGGASALKSIADLEDGNYISPVAYNVQQSAPPACSIQTTSVGVQTIPRRPKAPISSLRHGTERPTLLTIATNPKILQGGHKNTPFEEAFFENKIKPLLIQVSLKAC</sequence>
<evidence type="ECO:0000256" key="1">
    <source>
        <dbReference type="SAM" id="MobiDB-lite"/>
    </source>
</evidence>
<gene>
    <name evidence="2" type="ORF">HNAJ_LOCUS10972</name>
</gene>
<reference evidence="2 3" key="2">
    <citation type="submission" date="2018-11" db="EMBL/GenBank/DDBJ databases">
        <authorList>
            <consortium name="Pathogen Informatics"/>
        </authorList>
    </citation>
    <scope>NUCLEOTIDE SEQUENCE [LARGE SCALE GENOMIC DNA]</scope>
</reference>
<feature type="region of interest" description="Disordered" evidence="1">
    <location>
        <begin position="141"/>
        <end position="164"/>
    </location>
</feature>
<name>A0A0R3TTE5_RODNA</name>